<reference evidence="3" key="1">
    <citation type="submission" date="2021-11" db="EMBL/GenBank/DDBJ databases">
        <title>Genome sequence.</title>
        <authorList>
            <person name="Sun Q."/>
        </authorList>
    </citation>
    <scope>NUCLEOTIDE SEQUENCE</scope>
    <source>
        <strain evidence="3">JC740</strain>
    </source>
</reference>
<evidence type="ECO:0000313" key="4">
    <source>
        <dbReference type="Proteomes" id="UP001430306"/>
    </source>
</evidence>
<protein>
    <submittedName>
        <fullName evidence="3">GNAT family N-acetyltransferase</fullName>
    </submittedName>
</protein>
<evidence type="ECO:0000313" key="3">
    <source>
        <dbReference type="EMBL" id="MCC9641904.1"/>
    </source>
</evidence>
<dbReference type="PROSITE" id="PS51186">
    <property type="entry name" value="GNAT"/>
    <property type="match status" value="1"/>
</dbReference>
<dbReference type="InterPro" id="IPR016181">
    <property type="entry name" value="Acyl_CoA_acyltransferase"/>
</dbReference>
<dbReference type="EMBL" id="JAJKFW010000012">
    <property type="protein sequence ID" value="MCC9641904.1"/>
    <property type="molecule type" value="Genomic_DNA"/>
</dbReference>
<organism evidence="3 4">
    <name type="scientific">Rhodopirellula halodulae</name>
    <dbReference type="NCBI Taxonomy" id="2894198"/>
    <lineage>
        <taxon>Bacteria</taxon>
        <taxon>Pseudomonadati</taxon>
        <taxon>Planctomycetota</taxon>
        <taxon>Planctomycetia</taxon>
        <taxon>Pirellulales</taxon>
        <taxon>Pirellulaceae</taxon>
        <taxon>Rhodopirellula</taxon>
    </lineage>
</organism>
<dbReference type="SUPFAM" id="SSF55729">
    <property type="entry name" value="Acyl-CoA N-acyltransferases (Nat)"/>
    <property type="match status" value="1"/>
</dbReference>
<feature type="domain" description="N-acetyltransferase" evidence="2">
    <location>
        <begin position="268"/>
        <end position="409"/>
    </location>
</feature>
<dbReference type="CDD" id="cd04301">
    <property type="entry name" value="NAT_SF"/>
    <property type="match status" value="1"/>
</dbReference>
<comment type="caution">
    <text evidence="3">The sequence shown here is derived from an EMBL/GenBank/DDBJ whole genome shotgun (WGS) entry which is preliminary data.</text>
</comment>
<dbReference type="RefSeq" id="WP_230272389.1">
    <property type="nucleotide sequence ID" value="NZ_JAJKFW010000012.1"/>
</dbReference>
<proteinExistence type="predicted"/>
<feature type="region of interest" description="Disordered" evidence="1">
    <location>
        <begin position="129"/>
        <end position="150"/>
    </location>
</feature>
<keyword evidence="4" id="KW-1185">Reference proteome</keyword>
<name>A0ABS8NEQ5_9BACT</name>
<accession>A0ABS8NEQ5</accession>
<evidence type="ECO:0000256" key="1">
    <source>
        <dbReference type="SAM" id="MobiDB-lite"/>
    </source>
</evidence>
<gene>
    <name evidence="3" type="ORF">LOC71_06425</name>
</gene>
<evidence type="ECO:0000259" key="2">
    <source>
        <dbReference type="PROSITE" id="PS51186"/>
    </source>
</evidence>
<sequence>MMGNANQFGLQNNLPADADRAIRDKSESLPLFRPLELAELPAVLPSALEFVPPSRAVLVTDQIRSAISRQAAEDLVLLVSERCEALAIVLIGEQTDMATVLHAGPVKPTASPSLFSVQADKAELPEAELGKAESAKAQRGGKLTVGKQPADSRFSNSRLARGLGRTLGQICADRGIEFLQWATSWPEESSAGDSSDKGWPGVWPEEMGFTKAGDLEYLAMDFDTSCDAMTPPEGVPRKQLEVRQVNVEDSMEMAELSDLVQATYRGSMDCPALEQFRTAAQIIDGYQSVPTYAPDLWMTFHETSANRTSANRDGDSFPIGCLLMARHLGDTPSDPSVLELVYMGVVPEARGRGFSADLLAVAQQCCRRESASRLILAVDKNNGPARDAYFRLPMKLVLRETVWVRNTTR</sequence>
<dbReference type="Gene3D" id="3.40.630.30">
    <property type="match status" value="1"/>
</dbReference>
<dbReference type="Pfam" id="PF00583">
    <property type="entry name" value="Acetyltransf_1"/>
    <property type="match status" value="1"/>
</dbReference>
<dbReference type="InterPro" id="IPR000182">
    <property type="entry name" value="GNAT_dom"/>
</dbReference>
<dbReference type="Proteomes" id="UP001430306">
    <property type="component" value="Unassembled WGS sequence"/>
</dbReference>